<organism evidence="2">
    <name type="scientific">uncultured Sphingomonas sp</name>
    <dbReference type="NCBI Taxonomy" id="158754"/>
    <lineage>
        <taxon>Bacteria</taxon>
        <taxon>Pseudomonadati</taxon>
        <taxon>Pseudomonadota</taxon>
        <taxon>Alphaproteobacteria</taxon>
        <taxon>Sphingomonadales</taxon>
        <taxon>Sphingomonadaceae</taxon>
        <taxon>Sphingomonas</taxon>
        <taxon>environmental samples</taxon>
    </lineage>
</organism>
<dbReference type="RefSeq" id="WP_294173924.1">
    <property type="nucleotide sequence ID" value="NZ_CADCVZ010000046.1"/>
</dbReference>
<proteinExistence type="predicted"/>
<feature type="signal peptide" evidence="1">
    <location>
        <begin position="1"/>
        <end position="20"/>
    </location>
</feature>
<dbReference type="PROSITE" id="PS51257">
    <property type="entry name" value="PROKAR_LIPOPROTEIN"/>
    <property type="match status" value="1"/>
</dbReference>
<accession>A0A6J4T8N0</accession>
<feature type="chain" id="PRO_5026931731" description="Lipoprotein" evidence="1">
    <location>
        <begin position="21"/>
        <end position="144"/>
    </location>
</feature>
<sequence length="144" mass="14789">MRLYLLLLALLLTACGEQDAVTTNQPAGSAAAQSAMQTFAGQGRERLCLDERGERAGLITFGQGDANCSIRGAVQRSGERITIAPAGDESCRVAGTIAGNQVTLGPRTPGCAYYCGPTADYSGRSFMAVDGAGPVTDLAGDPLC</sequence>
<reference evidence="2" key="1">
    <citation type="submission" date="2020-02" db="EMBL/GenBank/DDBJ databases">
        <authorList>
            <person name="Meier V. D."/>
        </authorList>
    </citation>
    <scope>NUCLEOTIDE SEQUENCE</scope>
    <source>
        <strain evidence="2">AVDCRST_MAG09</strain>
    </source>
</reference>
<protein>
    <recommendedName>
        <fullName evidence="3">Lipoprotein</fullName>
    </recommendedName>
</protein>
<dbReference type="AlphaFoldDB" id="A0A6J4T8N0"/>
<evidence type="ECO:0000313" key="2">
    <source>
        <dbReference type="EMBL" id="CAA9516886.1"/>
    </source>
</evidence>
<evidence type="ECO:0000256" key="1">
    <source>
        <dbReference type="SAM" id="SignalP"/>
    </source>
</evidence>
<name>A0A6J4T8N0_9SPHN</name>
<keyword evidence="1" id="KW-0732">Signal</keyword>
<evidence type="ECO:0008006" key="3">
    <source>
        <dbReference type="Google" id="ProtNLM"/>
    </source>
</evidence>
<dbReference type="EMBL" id="CADCVZ010000046">
    <property type="protein sequence ID" value="CAA9516886.1"/>
    <property type="molecule type" value="Genomic_DNA"/>
</dbReference>
<gene>
    <name evidence="2" type="ORF">AVDCRST_MAG09-1962</name>
</gene>